<dbReference type="SUPFAM" id="SSF54593">
    <property type="entry name" value="Glyoxalase/Bleomycin resistance protein/Dihydroxybiphenyl dioxygenase"/>
    <property type="match status" value="1"/>
</dbReference>
<sequence length="159" mass="17587">MSQKITTFLWFDDQAEQAAEFYTSVFEYGRITDVQRYSEAGPGEPGSVMLVSFELFGQEFLALNGGPQFTFNEAVSLQVDCTDQAEVDRYWELLTADGGAPGPCGWLKDRYGLSWQIVPRRMTELLSDPDPERARRATAAMLQMGKLDIAALEAAADGG</sequence>
<organism evidence="2 3">
    <name type="scientific">Kitasatospora phosalacinea</name>
    <dbReference type="NCBI Taxonomy" id="2065"/>
    <lineage>
        <taxon>Bacteria</taxon>
        <taxon>Bacillati</taxon>
        <taxon>Actinomycetota</taxon>
        <taxon>Actinomycetes</taxon>
        <taxon>Kitasatosporales</taxon>
        <taxon>Streptomycetaceae</taxon>
        <taxon>Kitasatospora</taxon>
    </lineage>
</organism>
<evidence type="ECO:0000313" key="3">
    <source>
        <dbReference type="Proteomes" id="UP001165041"/>
    </source>
</evidence>
<dbReference type="EMBL" id="BSSA01000001">
    <property type="protein sequence ID" value="GLW68150.1"/>
    <property type="molecule type" value="Genomic_DNA"/>
</dbReference>
<dbReference type="Gene3D" id="3.10.180.10">
    <property type="entry name" value="2,3-Dihydroxybiphenyl 1,2-Dioxygenase, domain 1"/>
    <property type="match status" value="1"/>
</dbReference>
<dbReference type="InterPro" id="IPR029068">
    <property type="entry name" value="Glyas_Bleomycin-R_OHBP_Dase"/>
</dbReference>
<dbReference type="InterPro" id="IPR028973">
    <property type="entry name" value="PhnB-like"/>
</dbReference>
<comment type="caution">
    <text evidence="2">The sequence shown here is derived from an EMBL/GenBank/DDBJ whole genome shotgun (WGS) entry which is preliminary data.</text>
</comment>
<feature type="domain" description="PhnB-like" evidence="1">
    <location>
        <begin position="3"/>
        <end position="118"/>
    </location>
</feature>
<dbReference type="PANTHER" id="PTHR33990">
    <property type="entry name" value="PROTEIN YJDN-RELATED"/>
    <property type="match status" value="1"/>
</dbReference>
<name>A0A9W6V0S4_9ACTN</name>
<reference evidence="2" key="1">
    <citation type="submission" date="2023-02" db="EMBL/GenBank/DDBJ databases">
        <title>Kitasatospora phosalacinea NBRC 14627.</title>
        <authorList>
            <person name="Ichikawa N."/>
            <person name="Sato H."/>
            <person name="Tonouchi N."/>
        </authorList>
    </citation>
    <scope>NUCLEOTIDE SEQUENCE</scope>
    <source>
        <strain evidence="2">NBRC 14627</strain>
    </source>
</reference>
<evidence type="ECO:0000259" key="1">
    <source>
        <dbReference type="Pfam" id="PF06983"/>
    </source>
</evidence>
<protein>
    <submittedName>
        <fullName evidence="2">VOC family protein</fullName>
    </submittedName>
</protein>
<evidence type="ECO:0000313" key="2">
    <source>
        <dbReference type="EMBL" id="GLW68150.1"/>
    </source>
</evidence>
<gene>
    <name evidence="2" type="ORF">Kpho02_04490</name>
</gene>
<dbReference type="InterPro" id="IPR009725">
    <property type="entry name" value="3_dmu_93_MTrfase"/>
</dbReference>
<dbReference type="PIRSF" id="PIRSF021700">
    <property type="entry name" value="3_dmu_93_MTrfase"/>
    <property type="match status" value="1"/>
</dbReference>
<accession>A0A9W6V0S4</accession>
<dbReference type="Pfam" id="PF06983">
    <property type="entry name" value="3-dmu-9_3-mt"/>
    <property type="match status" value="1"/>
</dbReference>
<dbReference type="AlphaFoldDB" id="A0A9W6V0S4"/>
<dbReference type="PANTHER" id="PTHR33990:SF2">
    <property type="entry name" value="PHNB-LIKE DOMAIN-CONTAINING PROTEIN"/>
    <property type="match status" value="1"/>
</dbReference>
<dbReference type="CDD" id="cd06588">
    <property type="entry name" value="PhnB_like"/>
    <property type="match status" value="1"/>
</dbReference>
<dbReference type="RefSeq" id="WP_285732844.1">
    <property type="nucleotide sequence ID" value="NZ_BSSA01000001.1"/>
</dbReference>
<proteinExistence type="predicted"/>
<dbReference type="Proteomes" id="UP001165041">
    <property type="component" value="Unassembled WGS sequence"/>
</dbReference>